<keyword evidence="1" id="KW-0472">Membrane</keyword>
<dbReference type="Proteomes" id="UP000008068">
    <property type="component" value="Unassembled WGS sequence"/>
</dbReference>
<keyword evidence="1" id="KW-1133">Transmembrane helix</keyword>
<sequence>MSKDPVKSPPGTLSSFINRKLDDLGSQPTGADLNAIRVLLDIVQYERVLSYEEVQDWKRSEKKVLENQNTYKEKMKTNEVQGKCSIYFCLFFTLPVFLCIYLTESLGETTPYFFTRLLVRWPINFIAIAIFFFYMNSLSQPPKQVQPKKNEYDDWQDSMTSTELQSRQRALVDKWELVKEQNKTELGLDRNINLACFFNMFYFVCRLIAVVVLMDKNAYILYFSSFKEHTLYMMLNIELLFTIVFIFLFYQQFPETEKAEKKSDCKLHLV</sequence>
<organism evidence="3">
    <name type="scientific">Caenorhabditis brenneri</name>
    <name type="common">Nematode worm</name>
    <dbReference type="NCBI Taxonomy" id="135651"/>
    <lineage>
        <taxon>Eukaryota</taxon>
        <taxon>Metazoa</taxon>
        <taxon>Ecdysozoa</taxon>
        <taxon>Nematoda</taxon>
        <taxon>Chromadorea</taxon>
        <taxon>Rhabditida</taxon>
        <taxon>Rhabditina</taxon>
        <taxon>Rhabditomorpha</taxon>
        <taxon>Rhabditoidea</taxon>
        <taxon>Rhabditidae</taxon>
        <taxon>Peloderinae</taxon>
        <taxon>Caenorhabditis</taxon>
    </lineage>
</organism>
<feature type="transmembrane region" description="Helical" evidence="1">
    <location>
        <begin position="192"/>
        <end position="211"/>
    </location>
</feature>
<feature type="transmembrane region" description="Helical" evidence="1">
    <location>
        <begin position="84"/>
        <end position="103"/>
    </location>
</feature>
<feature type="transmembrane region" description="Helical" evidence="1">
    <location>
        <begin position="231"/>
        <end position="250"/>
    </location>
</feature>
<dbReference type="InParanoid" id="G0MBW8"/>
<keyword evidence="1" id="KW-0812">Transmembrane</keyword>
<reference evidence="3" key="1">
    <citation type="submission" date="2011-07" db="EMBL/GenBank/DDBJ databases">
        <authorList>
            <consortium name="Caenorhabditis brenneri Sequencing and Analysis Consortium"/>
            <person name="Wilson R.K."/>
        </authorList>
    </citation>
    <scope>NUCLEOTIDE SEQUENCE [LARGE SCALE GENOMIC DNA]</scope>
    <source>
        <strain evidence="3">PB2801</strain>
    </source>
</reference>
<dbReference type="HOGENOM" id="CLU_063304_0_0_1"/>
<evidence type="ECO:0000256" key="1">
    <source>
        <dbReference type="SAM" id="Phobius"/>
    </source>
</evidence>
<keyword evidence="3" id="KW-1185">Reference proteome</keyword>
<name>G0MBW8_CAEBE</name>
<proteinExistence type="predicted"/>
<accession>G0MBW8</accession>
<evidence type="ECO:0000313" key="2">
    <source>
        <dbReference type="EMBL" id="EGT45673.1"/>
    </source>
</evidence>
<evidence type="ECO:0000313" key="3">
    <source>
        <dbReference type="Proteomes" id="UP000008068"/>
    </source>
</evidence>
<dbReference type="EMBL" id="GL379789">
    <property type="protein sequence ID" value="EGT45673.1"/>
    <property type="molecule type" value="Genomic_DNA"/>
</dbReference>
<feature type="transmembrane region" description="Helical" evidence="1">
    <location>
        <begin position="123"/>
        <end position="139"/>
    </location>
</feature>
<dbReference type="AlphaFoldDB" id="G0MBW8"/>
<gene>
    <name evidence="2" type="ORF">CAEBREN_01447</name>
</gene>
<protein>
    <submittedName>
        <fullName evidence="2">Uncharacterized protein</fullName>
    </submittedName>
</protein>